<comment type="caution">
    <text evidence="10">The sequence shown here is derived from an EMBL/GenBank/DDBJ whole genome shotgun (WGS) entry which is preliminary data.</text>
</comment>
<feature type="transmembrane region" description="Helical" evidence="8">
    <location>
        <begin position="480"/>
        <end position="498"/>
    </location>
</feature>
<dbReference type="EMBL" id="JAUQTG010000008">
    <property type="protein sequence ID" value="MDO7857461.1"/>
    <property type="molecule type" value="Genomic_DNA"/>
</dbReference>
<comment type="similarity">
    <text evidence="2">Belongs to the major facilitator superfamily. EmrB family.</text>
</comment>
<dbReference type="InterPro" id="IPR004638">
    <property type="entry name" value="EmrB-like"/>
</dbReference>
<dbReference type="PRINTS" id="PR01036">
    <property type="entry name" value="TCRTETB"/>
</dbReference>
<protein>
    <submittedName>
        <fullName evidence="10">DHA2 family efflux MFS transporter permease subunit</fullName>
    </submittedName>
</protein>
<feature type="transmembrane region" description="Helical" evidence="8">
    <location>
        <begin position="333"/>
        <end position="353"/>
    </location>
</feature>
<dbReference type="InterPro" id="IPR011701">
    <property type="entry name" value="MFS"/>
</dbReference>
<accession>A0ABT9AS97</accession>
<dbReference type="NCBIfam" id="TIGR00711">
    <property type="entry name" value="efflux_EmrB"/>
    <property type="match status" value="1"/>
</dbReference>
<name>A0ABT9AS97_9GAMM</name>
<evidence type="ECO:0000259" key="9">
    <source>
        <dbReference type="PROSITE" id="PS50850"/>
    </source>
</evidence>
<dbReference type="InterPro" id="IPR036259">
    <property type="entry name" value="MFS_trans_sf"/>
</dbReference>
<feature type="transmembrane region" description="Helical" evidence="8">
    <location>
        <begin position="365"/>
        <end position="387"/>
    </location>
</feature>
<comment type="subcellular location">
    <subcellularLocation>
        <location evidence="1">Cell membrane</location>
        <topology evidence="1">Multi-pass membrane protein</topology>
    </subcellularLocation>
</comment>
<sequence length="538" mass="59043">MADIQPLKGAKLVWATIALSLATFMQVLDSTIANVAIPTIAGNLGVSVSQGTWVITSFGVSNAISIAISGYLAKRFGEIRVFLWAAALFTLFSLLCGFSDSLGMLILYRVLQGAVAGPVIPLSQSLIMRCYPPKMQNMALAFWSMTIILAPVFGPIFGGYISDNFHWSWIFFMNIPLGIFVIIVGSIILRGMESTIVKVPFNVIGLALLSVGVGCLQVLLDKGKELGWLASNEIVILGVISAIALVFLVIWELTDKNPIVELSLFKSRNFTIGTVSVSLAYMAYFGAIVLLPQLLQEVYGYTATWAGLALAPIGLLPVLFSAPVAKLSDFLDIRWIVTFSFVFYAICFFWRAYTFEPSMGFSAVVWPQLVQGMAVACFFMPLTTLTLSGLPPEKLASASSLANFFRTLAGSIGTSITTTMWSDREALHHSQLTEHITDYNPESLDMYQGMAAHGLSTEQTSGFIAKEITNQGLIIAANEIFWLCGWVFIALIITVWFAKPPFGNKVKWCYLVLAQKREQIGLLLFHSIAEIWEWCSQS</sequence>
<feature type="transmembrane region" description="Helical" evidence="8">
    <location>
        <begin position="140"/>
        <end position="161"/>
    </location>
</feature>
<feature type="transmembrane region" description="Helical" evidence="8">
    <location>
        <begin position="53"/>
        <end position="72"/>
    </location>
</feature>
<gene>
    <name evidence="10" type="ORF">Q5E86_14110</name>
</gene>
<proteinExistence type="inferred from homology"/>
<dbReference type="PANTHER" id="PTHR42718:SF9">
    <property type="entry name" value="MAJOR FACILITATOR SUPERFAMILY MULTIDRUG TRANSPORTER MFSC"/>
    <property type="match status" value="1"/>
</dbReference>
<evidence type="ECO:0000256" key="6">
    <source>
        <dbReference type="ARBA" id="ARBA00022989"/>
    </source>
</evidence>
<evidence type="ECO:0000256" key="8">
    <source>
        <dbReference type="SAM" id="Phobius"/>
    </source>
</evidence>
<reference evidence="10" key="2">
    <citation type="journal article" date="2024" name="Int. J. Antimicrob. Agents">
        <title>Identification of a novel Providencia species showing multi-drug-resistant in three patients with hospital-acquired infection.</title>
        <authorList>
            <person name="Yang W."/>
            <person name="Chen J."/>
            <person name="Yang F."/>
            <person name="Ji P."/>
            <person name="Shen S."/>
            <person name="Yin D."/>
            <person name="Hu F."/>
        </authorList>
    </citation>
    <scope>NUCLEOTIDE SEQUENCE</scope>
    <source>
        <strain evidence="10">CRE-138-0111</strain>
    </source>
</reference>
<dbReference type="Gene3D" id="1.20.1720.10">
    <property type="entry name" value="Multidrug resistance protein D"/>
    <property type="match status" value="1"/>
</dbReference>
<keyword evidence="4" id="KW-1003">Cell membrane</keyword>
<evidence type="ECO:0000256" key="1">
    <source>
        <dbReference type="ARBA" id="ARBA00004651"/>
    </source>
</evidence>
<evidence type="ECO:0000256" key="4">
    <source>
        <dbReference type="ARBA" id="ARBA00022475"/>
    </source>
</evidence>
<organism evidence="10 11">
    <name type="scientific">Providencia huashanensis</name>
    <dbReference type="NCBI Taxonomy" id="3037798"/>
    <lineage>
        <taxon>Bacteria</taxon>
        <taxon>Pseudomonadati</taxon>
        <taxon>Pseudomonadota</taxon>
        <taxon>Gammaproteobacteria</taxon>
        <taxon>Enterobacterales</taxon>
        <taxon>Morganellaceae</taxon>
        <taxon>Providencia</taxon>
    </lineage>
</organism>
<feature type="transmembrane region" description="Helical" evidence="8">
    <location>
        <begin position="167"/>
        <end position="189"/>
    </location>
</feature>
<feature type="transmembrane region" description="Helical" evidence="8">
    <location>
        <begin position="201"/>
        <end position="220"/>
    </location>
</feature>
<evidence type="ECO:0000256" key="7">
    <source>
        <dbReference type="ARBA" id="ARBA00023136"/>
    </source>
</evidence>
<dbReference type="SUPFAM" id="SSF103473">
    <property type="entry name" value="MFS general substrate transporter"/>
    <property type="match status" value="1"/>
</dbReference>
<keyword evidence="5 8" id="KW-0812">Transmembrane</keyword>
<dbReference type="PROSITE" id="PS50850">
    <property type="entry name" value="MFS"/>
    <property type="match status" value="1"/>
</dbReference>
<keyword evidence="11" id="KW-1185">Reference proteome</keyword>
<evidence type="ECO:0000256" key="2">
    <source>
        <dbReference type="ARBA" id="ARBA00008537"/>
    </source>
</evidence>
<feature type="transmembrane region" description="Helical" evidence="8">
    <location>
        <begin position="81"/>
        <end position="100"/>
    </location>
</feature>
<dbReference type="Gene3D" id="1.20.1250.20">
    <property type="entry name" value="MFS general substrate transporter like domains"/>
    <property type="match status" value="1"/>
</dbReference>
<evidence type="ECO:0000313" key="11">
    <source>
        <dbReference type="Proteomes" id="UP001176478"/>
    </source>
</evidence>
<dbReference type="CDD" id="cd17503">
    <property type="entry name" value="MFS_LmrB_MDR_like"/>
    <property type="match status" value="1"/>
</dbReference>
<dbReference type="Proteomes" id="UP001176478">
    <property type="component" value="Unassembled WGS sequence"/>
</dbReference>
<keyword evidence="3" id="KW-0813">Transport</keyword>
<dbReference type="InterPro" id="IPR020846">
    <property type="entry name" value="MFS_dom"/>
</dbReference>
<feature type="transmembrane region" description="Helical" evidence="8">
    <location>
        <begin position="12"/>
        <end position="33"/>
    </location>
</feature>
<reference evidence="10" key="1">
    <citation type="submission" date="2023-07" db="EMBL/GenBank/DDBJ databases">
        <authorList>
            <person name="Yang W."/>
            <person name="Chen J."/>
            <person name="Ji P."/>
            <person name="Hu F."/>
        </authorList>
    </citation>
    <scope>NUCLEOTIDE SEQUENCE</scope>
    <source>
        <strain evidence="10">CRE-138-0111</strain>
    </source>
</reference>
<feature type="domain" description="Major facilitator superfamily (MFS) profile" evidence="9">
    <location>
        <begin position="15"/>
        <end position="503"/>
    </location>
</feature>
<keyword evidence="7 8" id="KW-0472">Membrane</keyword>
<evidence type="ECO:0000256" key="3">
    <source>
        <dbReference type="ARBA" id="ARBA00022448"/>
    </source>
</evidence>
<evidence type="ECO:0000313" key="10">
    <source>
        <dbReference type="EMBL" id="MDO7857461.1"/>
    </source>
</evidence>
<dbReference type="PANTHER" id="PTHR42718">
    <property type="entry name" value="MAJOR FACILITATOR SUPERFAMILY MULTIDRUG TRANSPORTER MFSC"/>
    <property type="match status" value="1"/>
</dbReference>
<feature type="transmembrane region" description="Helical" evidence="8">
    <location>
        <begin position="272"/>
        <end position="292"/>
    </location>
</feature>
<dbReference type="Pfam" id="PF07690">
    <property type="entry name" value="MFS_1"/>
    <property type="match status" value="1"/>
</dbReference>
<feature type="transmembrane region" description="Helical" evidence="8">
    <location>
        <begin position="106"/>
        <end position="128"/>
    </location>
</feature>
<evidence type="ECO:0000256" key="5">
    <source>
        <dbReference type="ARBA" id="ARBA00022692"/>
    </source>
</evidence>
<keyword evidence="6 8" id="KW-1133">Transmembrane helix</keyword>
<feature type="transmembrane region" description="Helical" evidence="8">
    <location>
        <begin position="298"/>
        <end position="321"/>
    </location>
</feature>
<feature type="transmembrane region" description="Helical" evidence="8">
    <location>
        <begin position="226"/>
        <end position="251"/>
    </location>
</feature>